<accession>A0A7W5H6Y8</accession>
<dbReference type="SUPFAM" id="SSF53756">
    <property type="entry name" value="UDP-Glycosyltransferase/glycogen phosphorylase"/>
    <property type="match status" value="1"/>
</dbReference>
<dbReference type="Gene3D" id="3.40.50.2000">
    <property type="entry name" value="Glycogen Phosphorylase B"/>
    <property type="match status" value="2"/>
</dbReference>
<dbReference type="PANTHER" id="PTHR43174:SF3">
    <property type="entry name" value="UDP-N-ACETYLGLUCOSAMINE 2-EPIMERASE"/>
    <property type="match status" value="1"/>
</dbReference>
<dbReference type="Proteomes" id="UP000536179">
    <property type="component" value="Unassembled WGS sequence"/>
</dbReference>
<dbReference type="InterPro" id="IPR029767">
    <property type="entry name" value="WecB-like"/>
</dbReference>
<name>A0A7W5H6Y8_9BACT</name>
<reference evidence="2 3" key="1">
    <citation type="submission" date="2020-08" db="EMBL/GenBank/DDBJ databases">
        <title>Genomic Encyclopedia of Type Strains, Phase III (KMG-III): the genomes of soil and plant-associated and newly described type strains.</title>
        <authorList>
            <person name="Whitman W."/>
        </authorList>
    </citation>
    <scope>NUCLEOTIDE SEQUENCE [LARGE SCALE GENOMIC DNA]</scope>
    <source>
        <strain evidence="2 3">CECT 8075</strain>
    </source>
</reference>
<dbReference type="AlphaFoldDB" id="A0A7W5H6Y8"/>
<proteinExistence type="predicted"/>
<dbReference type="InterPro" id="IPR003331">
    <property type="entry name" value="UDP_GlcNAc_Epimerase_2_dom"/>
</dbReference>
<feature type="domain" description="UDP-N-acetylglucosamine 2-epimerase" evidence="1">
    <location>
        <begin position="32"/>
        <end position="375"/>
    </location>
</feature>
<dbReference type="EMBL" id="JACHXU010000012">
    <property type="protein sequence ID" value="MBB3207818.1"/>
    <property type="molecule type" value="Genomic_DNA"/>
</dbReference>
<dbReference type="GO" id="GO:0004553">
    <property type="term" value="F:hydrolase activity, hydrolyzing O-glycosyl compounds"/>
    <property type="evidence" value="ECO:0007669"/>
    <property type="project" value="InterPro"/>
</dbReference>
<dbReference type="GO" id="GO:0006047">
    <property type="term" value="P:UDP-N-acetylglucosamine metabolic process"/>
    <property type="evidence" value="ECO:0007669"/>
    <property type="project" value="InterPro"/>
</dbReference>
<sequence length="408" mass="44203">MTDHASPHPVRIATVTVARSDFGIYLPVLRKIAASDWAQPLVVAGAAHLSNRHGHTADWIVSEGFSIDAEVPITDQTDNAVGVAIGCAEAIQGFAKAFDQLKPDAIMLLGDRFEMHAAAVAAVPFGIPIIHLHGGEITQGAIDESYRHSITKLSHVHFASTRAYADRIIQMGEDPRRVFVSGAPGLDHLADFAPWSIDQLATKLDLSLDQRPLSITFHPETLCDRDSLTQVRYLIDAISDLDVPMVISQPNADPGNQAILEQWTEFTNARPNRVRLVANLGTQGYFSLLHHAASMVGNSSSGIIEAASFSLPVVNIGERQQGRIHAENVVDVGFDSEAIKAAITKVSSPQFRSGLQTLQNPYGDGTASDHIVGTLRKLMQRPLSVRKPFFDLPATPHRPSSHPITKVA</sequence>
<evidence type="ECO:0000313" key="2">
    <source>
        <dbReference type="EMBL" id="MBB3207818.1"/>
    </source>
</evidence>
<evidence type="ECO:0000313" key="3">
    <source>
        <dbReference type="Proteomes" id="UP000536179"/>
    </source>
</evidence>
<dbReference type="NCBIfam" id="TIGR03568">
    <property type="entry name" value="NeuC_NnaA"/>
    <property type="match status" value="1"/>
</dbReference>
<comment type="caution">
    <text evidence="2">The sequence shown here is derived from an EMBL/GenBank/DDBJ whole genome shotgun (WGS) entry which is preliminary data.</text>
</comment>
<organism evidence="2 3">
    <name type="scientific">Aporhodopirellula rubra</name>
    <dbReference type="NCBI Taxonomy" id="980271"/>
    <lineage>
        <taxon>Bacteria</taxon>
        <taxon>Pseudomonadati</taxon>
        <taxon>Planctomycetota</taxon>
        <taxon>Planctomycetia</taxon>
        <taxon>Pirellulales</taxon>
        <taxon>Pirellulaceae</taxon>
        <taxon>Aporhodopirellula</taxon>
    </lineage>
</organism>
<protein>
    <submittedName>
        <fullName evidence="2">UDP-hydrolyzing UDP-N-acetyl-D-glucosamine 2-epimerase</fullName>
    </submittedName>
</protein>
<dbReference type="RefSeq" id="WP_184306101.1">
    <property type="nucleotide sequence ID" value="NZ_JACHXU010000012.1"/>
</dbReference>
<gene>
    <name evidence="2" type="ORF">FHS27_003645</name>
</gene>
<dbReference type="PANTHER" id="PTHR43174">
    <property type="entry name" value="UDP-N-ACETYLGLUCOSAMINE 2-EPIMERASE"/>
    <property type="match status" value="1"/>
</dbReference>
<dbReference type="InterPro" id="IPR020004">
    <property type="entry name" value="UDP-GlcNAc_Epase"/>
</dbReference>
<dbReference type="Pfam" id="PF02350">
    <property type="entry name" value="Epimerase_2"/>
    <property type="match status" value="1"/>
</dbReference>
<keyword evidence="3" id="KW-1185">Reference proteome</keyword>
<evidence type="ECO:0000259" key="1">
    <source>
        <dbReference type="Pfam" id="PF02350"/>
    </source>
</evidence>